<evidence type="ECO:0000313" key="4">
    <source>
        <dbReference type="Proteomes" id="UP000786387"/>
    </source>
</evidence>
<dbReference type="EMBL" id="JAAMRF010000002">
    <property type="protein sequence ID" value="MBA1272570.1"/>
    <property type="molecule type" value="Genomic_DNA"/>
</dbReference>
<feature type="compositionally biased region" description="Basic and acidic residues" evidence="1">
    <location>
        <begin position="37"/>
        <end position="85"/>
    </location>
</feature>
<evidence type="ECO:0008006" key="5">
    <source>
        <dbReference type="Google" id="ProtNLM"/>
    </source>
</evidence>
<dbReference type="RefSeq" id="WP_181069526.1">
    <property type="nucleotide sequence ID" value="NZ_JAAMRF010000002.1"/>
</dbReference>
<gene>
    <name evidence="3" type="ORF">G7026_04295</name>
</gene>
<dbReference type="Proteomes" id="UP000786387">
    <property type="component" value="Unassembled WGS sequence"/>
</dbReference>
<keyword evidence="4" id="KW-1185">Reference proteome</keyword>
<keyword evidence="2" id="KW-0732">Signal</keyword>
<comment type="caution">
    <text evidence="3">The sequence shown here is derived from an EMBL/GenBank/DDBJ whole genome shotgun (WGS) entry which is preliminary data.</text>
</comment>
<reference evidence="3 4" key="1">
    <citation type="submission" date="2020-02" db="EMBL/GenBank/DDBJ databases">
        <title>Synteny-based analysis reveals conserved mechanism for high triclosan tolerance in Pseudomonas, as well as instances of horizontal transfer.</title>
        <authorList>
            <person name="Mcfarland A.G."/>
            <person name="Bertucci H.K."/>
            <person name="Litmann E."/>
            <person name="Shen J."/>
            <person name="Huttenhower C."/>
            <person name="Hartmann E.M."/>
        </authorList>
    </citation>
    <scope>NUCLEOTIDE SEQUENCE [LARGE SCALE GENOMIC DNA]</scope>
    <source>
        <strain evidence="3 4">115A1</strain>
    </source>
</reference>
<feature type="compositionally biased region" description="Low complexity" evidence="1">
    <location>
        <begin position="21"/>
        <end position="35"/>
    </location>
</feature>
<accession>A0ABR5YX97</accession>
<name>A0ABR5YX97_9GAMM</name>
<feature type="signal peptide" evidence="2">
    <location>
        <begin position="1"/>
        <end position="21"/>
    </location>
</feature>
<proteinExistence type="predicted"/>
<evidence type="ECO:0000313" key="3">
    <source>
        <dbReference type="EMBL" id="MBA1272570.1"/>
    </source>
</evidence>
<protein>
    <recommendedName>
        <fullName evidence="5">Secreted protein</fullName>
    </recommendedName>
</protein>
<feature type="region of interest" description="Disordered" evidence="1">
    <location>
        <begin position="21"/>
        <end position="85"/>
    </location>
</feature>
<feature type="chain" id="PRO_5046074069" description="Secreted protein" evidence="2">
    <location>
        <begin position="22"/>
        <end position="85"/>
    </location>
</feature>
<sequence>MNMIKLGALVLAASFSSELLAQQGSGAQTQGSAMQETHNDGDVGTHERDPDGVSTKMRKEVQEDWREDAEQRRESDAKRPEQGGS</sequence>
<organism evidence="3 4">
    <name type="scientific">Stutzerimonas azotifigens</name>
    <dbReference type="NCBI Taxonomy" id="291995"/>
    <lineage>
        <taxon>Bacteria</taxon>
        <taxon>Pseudomonadati</taxon>
        <taxon>Pseudomonadota</taxon>
        <taxon>Gammaproteobacteria</taxon>
        <taxon>Pseudomonadales</taxon>
        <taxon>Pseudomonadaceae</taxon>
        <taxon>Stutzerimonas</taxon>
    </lineage>
</organism>
<evidence type="ECO:0000256" key="1">
    <source>
        <dbReference type="SAM" id="MobiDB-lite"/>
    </source>
</evidence>
<evidence type="ECO:0000256" key="2">
    <source>
        <dbReference type="SAM" id="SignalP"/>
    </source>
</evidence>